<evidence type="ECO:0000256" key="3">
    <source>
        <dbReference type="ARBA" id="ARBA00023125"/>
    </source>
</evidence>
<evidence type="ECO:0000259" key="5">
    <source>
        <dbReference type="Pfam" id="PF12323"/>
    </source>
</evidence>
<dbReference type="PANTHER" id="PTHR36172">
    <property type="match status" value="1"/>
</dbReference>
<feature type="domain" description="Cas12f1-like TNB" evidence="4">
    <location>
        <begin position="329"/>
        <end position="392"/>
    </location>
</feature>
<dbReference type="InterPro" id="IPR051491">
    <property type="entry name" value="Recombinase/Transposase-rel"/>
</dbReference>
<keyword evidence="3" id="KW-0238">DNA-binding</keyword>
<gene>
    <name evidence="6" type="ORF">CXB77_02925</name>
</gene>
<evidence type="ECO:0000256" key="2">
    <source>
        <dbReference type="ARBA" id="ARBA00022833"/>
    </source>
</evidence>
<sequence>MVENSWFYQKTHSAPQSNLLKTCSISYTSSVVECTDLEITKSKLLKLYPTAQNRAQFKHWMKVSRYVYNATIALLRDYEGAKPSWMDIKKMFTRLLPAWTKDTPFQIKGTAIKDAHNAFWKTCKANKGSGKRTTFRFRSRKDPIQSCFIPKTAISNKGIYPQVSGKGLGYAESLPESFRDSRLVWKAGKFYLAVPTKHLVPYGENQALGVVAIDPGVRTFATFYSTDSCGLIGSGDFSRIQRMAHYLDDLLSRASKAGKQKKKRMLLAGLRMRQKVQNLIDELHHKAALFFVKNFDCILLPTFETSQMVSKAGRKISSKTVRNLLTFAHYRFKQFLKNKAFEYGKTVLDVCEAYTSKTHPETGEIKQIGGAKRIRLVSGDWVNRDVVGARNILLRALVDIPHVFNVAVNES</sequence>
<reference evidence="6 7" key="1">
    <citation type="submission" date="2018-01" db="EMBL/GenBank/DDBJ databases">
        <title>The complete genome sequence of Chromatium okenii LaCa, a purple sulfur bacterium with a turbulent life.</title>
        <authorList>
            <person name="Luedin S.M."/>
            <person name="Liechti N."/>
            <person name="Storelli N."/>
            <person name="Danza F."/>
            <person name="Wittwer M."/>
            <person name="Pothier J.F."/>
            <person name="Tonolla M.A."/>
        </authorList>
    </citation>
    <scope>NUCLEOTIDE SEQUENCE [LARGE SCALE GENOMIC DNA]</scope>
    <source>
        <strain evidence="6 7">LaCa</strain>
    </source>
</reference>
<keyword evidence="7" id="KW-1185">Reference proteome</keyword>
<dbReference type="OrthoDB" id="455268at2"/>
<dbReference type="GO" id="GO:0003677">
    <property type="term" value="F:DNA binding"/>
    <property type="evidence" value="ECO:0007669"/>
    <property type="project" value="UniProtKB-KW"/>
</dbReference>
<dbReference type="Pfam" id="PF12323">
    <property type="entry name" value="HTH_OrfB_IS605"/>
    <property type="match status" value="1"/>
</dbReference>
<dbReference type="NCBIfam" id="NF040570">
    <property type="entry name" value="guided_TnpB"/>
    <property type="match status" value="1"/>
</dbReference>
<dbReference type="EMBL" id="PPGH01000016">
    <property type="protein sequence ID" value="PQJ97258.1"/>
    <property type="molecule type" value="Genomic_DNA"/>
</dbReference>
<evidence type="ECO:0000259" key="4">
    <source>
        <dbReference type="Pfam" id="PF07282"/>
    </source>
</evidence>
<keyword evidence="2" id="KW-0862">Zinc</keyword>
<protein>
    <submittedName>
        <fullName evidence="6">Transposase</fullName>
    </submittedName>
</protein>
<dbReference type="AlphaFoldDB" id="A0A2S7XUU7"/>
<proteinExistence type="predicted"/>
<name>A0A2S7XUU7_9GAMM</name>
<evidence type="ECO:0000256" key="1">
    <source>
        <dbReference type="ARBA" id="ARBA00022723"/>
    </source>
</evidence>
<evidence type="ECO:0000313" key="7">
    <source>
        <dbReference type="Proteomes" id="UP000239936"/>
    </source>
</evidence>
<accession>A0A2S7XUU7</accession>
<feature type="domain" description="Transposase putative helix-turn-helix" evidence="5">
    <location>
        <begin position="46"/>
        <end position="76"/>
    </location>
</feature>
<dbReference type="InterPro" id="IPR010095">
    <property type="entry name" value="Cas12f1-like_TNB"/>
</dbReference>
<dbReference type="InterPro" id="IPR021027">
    <property type="entry name" value="Transposase_put_HTH"/>
</dbReference>
<organism evidence="6 7">
    <name type="scientific">Chromatium okenii</name>
    <dbReference type="NCBI Taxonomy" id="61644"/>
    <lineage>
        <taxon>Bacteria</taxon>
        <taxon>Pseudomonadati</taxon>
        <taxon>Pseudomonadota</taxon>
        <taxon>Gammaproteobacteria</taxon>
        <taxon>Chromatiales</taxon>
        <taxon>Chromatiaceae</taxon>
        <taxon>Chromatium</taxon>
    </lineage>
</organism>
<dbReference type="Proteomes" id="UP000239936">
    <property type="component" value="Unassembled WGS sequence"/>
</dbReference>
<dbReference type="GO" id="GO:0046872">
    <property type="term" value="F:metal ion binding"/>
    <property type="evidence" value="ECO:0007669"/>
    <property type="project" value="UniProtKB-KW"/>
</dbReference>
<dbReference type="Pfam" id="PF07282">
    <property type="entry name" value="Cas12f1-like_TNB"/>
    <property type="match status" value="1"/>
</dbReference>
<comment type="caution">
    <text evidence="6">The sequence shown here is derived from an EMBL/GenBank/DDBJ whole genome shotgun (WGS) entry which is preliminary data.</text>
</comment>
<evidence type="ECO:0000313" key="6">
    <source>
        <dbReference type="EMBL" id="PQJ97258.1"/>
    </source>
</evidence>
<keyword evidence="1" id="KW-0479">Metal-binding</keyword>
<dbReference type="PANTHER" id="PTHR36172:SF1">
    <property type="entry name" value="RESOLVASE-RELATED"/>
    <property type="match status" value="1"/>
</dbReference>